<feature type="transmembrane region" description="Helical" evidence="5">
    <location>
        <begin position="226"/>
        <end position="247"/>
    </location>
</feature>
<dbReference type="Proteomes" id="UP000183832">
    <property type="component" value="Unassembled WGS sequence"/>
</dbReference>
<feature type="transmembrane region" description="Helical" evidence="5">
    <location>
        <begin position="193"/>
        <end position="214"/>
    </location>
</feature>
<feature type="transmembrane region" description="Helical" evidence="5">
    <location>
        <begin position="342"/>
        <end position="361"/>
    </location>
</feature>
<feature type="transmembrane region" description="Helical" evidence="5">
    <location>
        <begin position="400"/>
        <end position="420"/>
    </location>
</feature>
<reference evidence="6 7" key="1">
    <citation type="submission" date="2015-04" db="EMBL/GenBank/DDBJ databases">
        <authorList>
            <person name="Syromyatnikov M.Y."/>
            <person name="Popov V.N."/>
        </authorList>
    </citation>
    <scope>NUCLEOTIDE SEQUENCE [LARGE SCALE GENOMIC DNA]</scope>
</reference>
<feature type="transmembrane region" description="Helical" evidence="5">
    <location>
        <begin position="136"/>
        <end position="158"/>
    </location>
</feature>
<dbReference type="GO" id="GO:0022857">
    <property type="term" value="F:transmembrane transporter activity"/>
    <property type="evidence" value="ECO:0007669"/>
    <property type="project" value="InterPro"/>
</dbReference>
<evidence type="ECO:0000313" key="6">
    <source>
        <dbReference type="EMBL" id="CRL07716.1"/>
    </source>
</evidence>
<organism evidence="6 7">
    <name type="scientific">Clunio marinus</name>
    <dbReference type="NCBI Taxonomy" id="568069"/>
    <lineage>
        <taxon>Eukaryota</taxon>
        <taxon>Metazoa</taxon>
        <taxon>Ecdysozoa</taxon>
        <taxon>Arthropoda</taxon>
        <taxon>Hexapoda</taxon>
        <taxon>Insecta</taxon>
        <taxon>Pterygota</taxon>
        <taxon>Neoptera</taxon>
        <taxon>Endopterygota</taxon>
        <taxon>Diptera</taxon>
        <taxon>Nematocera</taxon>
        <taxon>Chironomoidea</taxon>
        <taxon>Chironomidae</taxon>
        <taxon>Clunio</taxon>
    </lineage>
</organism>
<proteinExistence type="predicted"/>
<evidence type="ECO:0000256" key="3">
    <source>
        <dbReference type="ARBA" id="ARBA00022989"/>
    </source>
</evidence>
<keyword evidence="4 5" id="KW-0472">Membrane</keyword>
<evidence type="ECO:0000256" key="5">
    <source>
        <dbReference type="SAM" id="Phobius"/>
    </source>
</evidence>
<feature type="transmembrane region" description="Helical" evidence="5">
    <location>
        <begin position="432"/>
        <end position="452"/>
    </location>
</feature>
<dbReference type="PANTHER" id="PTHR24064">
    <property type="entry name" value="SOLUTE CARRIER FAMILY 22 MEMBER"/>
    <property type="match status" value="1"/>
</dbReference>
<evidence type="ECO:0000256" key="4">
    <source>
        <dbReference type="ARBA" id="ARBA00023136"/>
    </source>
</evidence>
<dbReference type="Pfam" id="PF00083">
    <property type="entry name" value="Sugar_tr"/>
    <property type="match status" value="1"/>
</dbReference>
<feature type="transmembrane region" description="Helical" evidence="5">
    <location>
        <begin position="253"/>
        <end position="271"/>
    </location>
</feature>
<keyword evidence="3 5" id="KW-1133">Transmembrane helix</keyword>
<dbReference type="InterPro" id="IPR036259">
    <property type="entry name" value="MFS_trans_sf"/>
</dbReference>
<keyword evidence="7" id="KW-1185">Reference proteome</keyword>
<keyword evidence="2 5" id="KW-0812">Transmembrane</keyword>
<evidence type="ECO:0000256" key="1">
    <source>
        <dbReference type="ARBA" id="ARBA00004141"/>
    </source>
</evidence>
<protein>
    <submittedName>
        <fullName evidence="6">CLUMA_CG020670, isoform A</fullName>
    </submittedName>
</protein>
<dbReference type="GO" id="GO:0016020">
    <property type="term" value="C:membrane"/>
    <property type="evidence" value="ECO:0007669"/>
    <property type="project" value="UniProtKB-SubCell"/>
</dbReference>
<evidence type="ECO:0000256" key="2">
    <source>
        <dbReference type="ARBA" id="ARBA00022692"/>
    </source>
</evidence>
<dbReference type="SUPFAM" id="SSF103473">
    <property type="entry name" value="MFS general substrate transporter"/>
    <property type="match status" value="1"/>
</dbReference>
<dbReference type="EMBL" id="CVRI01000073">
    <property type="protein sequence ID" value="CRL07716.1"/>
    <property type="molecule type" value="Genomic_DNA"/>
</dbReference>
<feature type="transmembrane region" description="Helical" evidence="5">
    <location>
        <begin position="373"/>
        <end position="393"/>
    </location>
</feature>
<dbReference type="InterPro" id="IPR005828">
    <property type="entry name" value="MFS_sugar_transport-like"/>
</dbReference>
<gene>
    <name evidence="6" type="ORF">CLUMA_CG020670</name>
</gene>
<feature type="transmembrane region" description="Helical" evidence="5">
    <location>
        <begin position="21"/>
        <end position="42"/>
    </location>
</feature>
<feature type="transmembrane region" description="Helical" evidence="5">
    <location>
        <begin position="473"/>
        <end position="492"/>
    </location>
</feature>
<comment type="subcellular location">
    <subcellularLocation>
        <location evidence="1">Membrane</location>
        <topology evidence="1">Multi-pass membrane protein</topology>
    </subcellularLocation>
</comment>
<dbReference type="AlphaFoldDB" id="A0A1J1J7G1"/>
<feature type="transmembrane region" description="Helical" evidence="5">
    <location>
        <begin position="498"/>
        <end position="515"/>
    </location>
</feature>
<name>A0A1J1J7G1_9DIPT</name>
<feature type="transmembrane region" description="Helical" evidence="5">
    <location>
        <begin position="170"/>
        <end position="187"/>
    </location>
</feature>
<evidence type="ECO:0000313" key="7">
    <source>
        <dbReference type="Proteomes" id="UP000183832"/>
    </source>
</evidence>
<sequence>MRKSDAVEDFLGSFGKWQFRSTLLIYLVKIPSAWFMACLIFTAKSPMPGEIFCSPPIGIELNDTNFWINSIHKESFNRIENEESYDYCYVYQDAYLNYSVREDEATRESIPCVKFQHQTVYASIINQYELLCSREALVALSQSFHLLGVLIGGIIAFYMLKKCSPRETMLVGMISQIPLGLATGYAPNYILHLIFRCSVAATCSLMCIGIMIVSDITAGKYRIISICLFEQFWSIGVILLPAVSSWWKSWTTVYIAISIPTFSLIILYYWIPDSPRWLLKHNRVADAKKVLLDAANFNGKTDYNEDELDKELSLLAEEMQKHPSEPTLLSIWKGTLTFKIRLFAAHIGWSIYLMTYFALLLHVRAMGRKYLEINTIIAGTSEIIGTFIGLILILHTTQKWLWTSLLNILASIISISAIFVPDTIAPTERMMIYMATAMTAKMTVSTSLSIFITSMSEIVPKEKRKTCNYSGVTCSRTLVMIAPFIGFFVIYGQLVPQVITSVMNIFASLLVAICIQTSRTLPHKTKIYFVDQDPDDDDILSSKLADGIKSKNKYLLIV</sequence>
<dbReference type="Gene3D" id="1.20.1250.20">
    <property type="entry name" value="MFS general substrate transporter like domains"/>
    <property type="match status" value="1"/>
</dbReference>
<accession>A0A1J1J7G1</accession>
<dbReference type="STRING" id="568069.A0A1J1J7G1"/>
<dbReference type="OrthoDB" id="3936150at2759"/>